<dbReference type="AlphaFoldDB" id="A0A1T4TA38"/>
<feature type="transmembrane region" description="Helical" evidence="2">
    <location>
        <begin position="281"/>
        <end position="302"/>
    </location>
</feature>
<dbReference type="GO" id="GO:0080120">
    <property type="term" value="P:CAAX-box protein maturation"/>
    <property type="evidence" value="ECO:0007669"/>
    <property type="project" value="UniProtKB-ARBA"/>
</dbReference>
<dbReference type="GO" id="GO:0004175">
    <property type="term" value="F:endopeptidase activity"/>
    <property type="evidence" value="ECO:0007669"/>
    <property type="project" value="UniProtKB-ARBA"/>
</dbReference>
<dbReference type="GO" id="GO:0006508">
    <property type="term" value="P:proteolysis"/>
    <property type="evidence" value="ECO:0007669"/>
    <property type="project" value="UniProtKB-KW"/>
</dbReference>
<feature type="region of interest" description="Disordered" evidence="1">
    <location>
        <begin position="23"/>
        <end position="42"/>
    </location>
</feature>
<evidence type="ECO:0000259" key="3">
    <source>
        <dbReference type="Pfam" id="PF02517"/>
    </source>
</evidence>
<feature type="transmembrane region" description="Helical" evidence="2">
    <location>
        <begin position="347"/>
        <end position="367"/>
    </location>
</feature>
<dbReference type="InterPro" id="IPR003675">
    <property type="entry name" value="Rce1/LyrA-like_dom"/>
</dbReference>
<feature type="domain" description="CAAX prenyl protease 2/Lysostaphin resistance protein A-like" evidence="3">
    <location>
        <begin position="317"/>
        <end position="416"/>
    </location>
</feature>
<dbReference type="EMBL" id="FUWS01000017">
    <property type="protein sequence ID" value="SKA37440.1"/>
    <property type="molecule type" value="Genomic_DNA"/>
</dbReference>
<keyword evidence="2" id="KW-1133">Transmembrane helix</keyword>
<feature type="compositionally biased region" description="Basic residues" evidence="1">
    <location>
        <begin position="26"/>
        <end position="40"/>
    </location>
</feature>
<evidence type="ECO:0000256" key="2">
    <source>
        <dbReference type="SAM" id="Phobius"/>
    </source>
</evidence>
<dbReference type="PANTHER" id="PTHR43592:SF15">
    <property type="entry name" value="CAAX AMINO TERMINAL PROTEASE FAMILY PROTEIN"/>
    <property type="match status" value="1"/>
</dbReference>
<keyword evidence="5" id="KW-1185">Reference proteome</keyword>
<gene>
    <name evidence="4" type="ORF">SAMN02745673_04709</name>
</gene>
<evidence type="ECO:0000256" key="1">
    <source>
        <dbReference type="SAM" id="MobiDB-lite"/>
    </source>
</evidence>
<keyword evidence="2" id="KW-0472">Membrane</keyword>
<dbReference type="Proteomes" id="UP000190637">
    <property type="component" value="Unassembled WGS sequence"/>
</dbReference>
<organism evidence="4 5">
    <name type="scientific">Marinactinospora thermotolerans DSM 45154</name>
    <dbReference type="NCBI Taxonomy" id="1122192"/>
    <lineage>
        <taxon>Bacteria</taxon>
        <taxon>Bacillati</taxon>
        <taxon>Actinomycetota</taxon>
        <taxon>Actinomycetes</taxon>
        <taxon>Streptosporangiales</taxon>
        <taxon>Nocardiopsidaceae</taxon>
        <taxon>Marinactinospora</taxon>
    </lineage>
</organism>
<proteinExistence type="predicted"/>
<feature type="transmembrane region" description="Helical" evidence="2">
    <location>
        <begin position="134"/>
        <end position="153"/>
    </location>
</feature>
<keyword evidence="4" id="KW-0645">Protease</keyword>
<feature type="region of interest" description="Disordered" evidence="1">
    <location>
        <begin position="93"/>
        <end position="128"/>
    </location>
</feature>
<protein>
    <submittedName>
        <fullName evidence="4">Membrane protease YdiL, CAAX protease family</fullName>
    </submittedName>
</protein>
<keyword evidence="4" id="KW-0378">Hydrolase</keyword>
<feature type="transmembrane region" description="Helical" evidence="2">
    <location>
        <begin position="379"/>
        <end position="396"/>
    </location>
</feature>
<dbReference type="STRING" id="1122192.SAMN02745673_04709"/>
<dbReference type="PANTHER" id="PTHR43592">
    <property type="entry name" value="CAAX AMINO TERMINAL PROTEASE"/>
    <property type="match status" value="1"/>
</dbReference>
<dbReference type="Pfam" id="PF02517">
    <property type="entry name" value="Rce1-like"/>
    <property type="match status" value="1"/>
</dbReference>
<evidence type="ECO:0000313" key="4">
    <source>
        <dbReference type="EMBL" id="SKA37440.1"/>
    </source>
</evidence>
<name>A0A1T4TA38_9ACTN</name>
<keyword evidence="2" id="KW-0812">Transmembrane</keyword>
<evidence type="ECO:0000313" key="5">
    <source>
        <dbReference type="Proteomes" id="UP000190637"/>
    </source>
</evidence>
<feature type="transmembrane region" description="Helical" evidence="2">
    <location>
        <begin position="212"/>
        <end position="233"/>
    </location>
</feature>
<sequence length="426" mass="45149">MPAGLPVVVAAGRPDSAVNRAVPLAKSRRRRPGRPARAGRGRADLRALDDVSDAVSATVAAADRDVLAFGPATAAGRRMVRRTDDTGFLLWEEEPRTAPFDDGGSAHGDEGAPMADSPEAARHARTGPARAGRIWPAGGVAVFAAALLALVLTGHTEAERSADEYGAQPLWTLLGPVAVGLLLVRSVPPRVPDLDPALRLGLHGRPVGRETLGLLACSALFVAAQASAGLVLGDEEASLVYPLTKVVFLLVVPLVLMRLWRPDRRLAPGPTALGARPGRGWRWGGLVAVVVYLWATVFSPWAPAPPTAEQLPPYAVTVVVMTVTFLTASVLEEFFYRLWLQSRLEVLFGRWAGIVLSALVFASMHVVSHGAIGHLGLDLAVVVTVQGTAGLLFGYLWSRYRNLWLLILLHGGTNALGLVPFLLGAA</sequence>
<accession>A0A1T4TA38</accession>
<feature type="transmembrane region" description="Helical" evidence="2">
    <location>
        <begin position="403"/>
        <end position="423"/>
    </location>
</feature>
<feature type="transmembrane region" description="Helical" evidence="2">
    <location>
        <begin position="314"/>
        <end position="335"/>
    </location>
</feature>
<feature type="transmembrane region" description="Helical" evidence="2">
    <location>
        <begin position="239"/>
        <end position="260"/>
    </location>
</feature>
<reference evidence="4 5" key="1">
    <citation type="submission" date="2017-02" db="EMBL/GenBank/DDBJ databases">
        <authorList>
            <person name="Peterson S.W."/>
        </authorList>
    </citation>
    <scope>NUCLEOTIDE SEQUENCE [LARGE SCALE GENOMIC DNA]</scope>
    <source>
        <strain evidence="4 5">DSM 45154</strain>
    </source>
</reference>